<dbReference type="GO" id="GO:0005524">
    <property type="term" value="F:ATP binding"/>
    <property type="evidence" value="ECO:0007669"/>
    <property type="project" value="UniProtKB-UniRule"/>
</dbReference>
<evidence type="ECO:0000256" key="7">
    <source>
        <dbReference type="SAM" id="MobiDB-lite"/>
    </source>
</evidence>
<evidence type="ECO:0000313" key="10">
    <source>
        <dbReference type="EMBL" id="MCT7361051.1"/>
    </source>
</evidence>
<dbReference type="Pfam" id="PF02463">
    <property type="entry name" value="SMC_N"/>
    <property type="match status" value="1"/>
</dbReference>
<evidence type="ECO:0000259" key="9">
    <source>
        <dbReference type="Pfam" id="PF06470"/>
    </source>
</evidence>
<dbReference type="SUPFAM" id="SSF75553">
    <property type="entry name" value="Smc hinge domain"/>
    <property type="match status" value="1"/>
</dbReference>
<evidence type="ECO:0000256" key="3">
    <source>
        <dbReference type="ARBA" id="ARBA00022840"/>
    </source>
</evidence>
<feature type="domain" description="RecF/RecN/SMC N-terminal" evidence="8">
    <location>
        <begin position="3"/>
        <end position="1154"/>
    </location>
</feature>
<dbReference type="Gene3D" id="3.40.50.300">
    <property type="entry name" value="P-loop containing nucleotide triphosphate hydrolases"/>
    <property type="match status" value="2"/>
</dbReference>
<dbReference type="Proteomes" id="UP001147830">
    <property type="component" value="Unassembled WGS sequence"/>
</dbReference>
<keyword evidence="4 6" id="KW-0175">Coiled coil</keyword>
<evidence type="ECO:0000256" key="6">
    <source>
        <dbReference type="HAMAP-Rule" id="MF_01894"/>
    </source>
</evidence>
<dbReference type="Gene3D" id="1.20.1060.20">
    <property type="match status" value="1"/>
</dbReference>
<proteinExistence type="inferred from homology"/>
<feature type="domain" description="SMC hinge" evidence="9">
    <location>
        <begin position="525"/>
        <end position="620"/>
    </location>
</feature>
<dbReference type="GO" id="GO:0007059">
    <property type="term" value="P:chromosome segregation"/>
    <property type="evidence" value="ECO:0007669"/>
    <property type="project" value="UniProtKB-UniRule"/>
</dbReference>
<feature type="binding site" evidence="6">
    <location>
        <begin position="32"/>
        <end position="39"/>
    </location>
    <ligand>
        <name>ATP</name>
        <dbReference type="ChEBI" id="CHEBI:30616"/>
    </ligand>
</feature>
<feature type="coiled-coil region" evidence="6">
    <location>
        <begin position="663"/>
        <end position="943"/>
    </location>
</feature>
<keyword evidence="2 6" id="KW-0547">Nucleotide-binding</keyword>
<dbReference type="GO" id="GO:0005737">
    <property type="term" value="C:cytoplasm"/>
    <property type="evidence" value="ECO:0007669"/>
    <property type="project" value="UniProtKB-SubCell"/>
</dbReference>
<dbReference type="HAMAP" id="MF_01894">
    <property type="entry name" value="Smc_prok"/>
    <property type="match status" value="1"/>
</dbReference>
<feature type="region of interest" description="Disordered" evidence="7">
    <location>
        <begin position="447"/>
        <end position="478"/>
    </location>
</feature>
<dbReference type="GO" id="GO:0007062">
    <property type="term" value="P:sister chromatid cohesion"/>
    <property type="evidence" value="ECO:0007669"/>
    <property type="project" value="InterPro"/>
</dbReference>
<comment type="similarity">
    <text evidence="6">Belongs to the SMC family.</text>
</comment>
<dbReference type="InterPro" id="IPR011890">
    <property type="entry name" value="SMC_prok"/>
</dbReference>
<dbReference type="NCBIfam" id="TIGR02168">
    <property type="entry name" value="SMC_prok_B"/>
    <property type="match status" value="1"/>
</dbReference>
<accession>A0A9X3AKA2</accession>
<dbReference type="AlphaFoldDB" id="A0A9X3AKA2"/>
<reference evidence="10" key="1">
    <citation type="journal article" date="2022" name="Front. Microbiol.">
        <title>Genome-based taxonomic rearrangement of Oceanobacter-related bacteria including the description of Thalassolituus hydrocarbonoclasticus sp. nov. and Thalassolituus pacificus sp. nov. and emended description of the genus Thalassolituus.</title>
        <authorList>
            <person name="Dong C."/>
            <person name="Wei L."/>
            <person name="Wang J."/>
            <person name="Lai Q."/>
            <person name="Huang Z."/>
            <person name="Shao Z."/>
        </authorList>
    </citation>
    <scope>NUCLEOTIDE SEQUENCE</scope>
    <source>
        <strain evidence="10">59MF3M-4</strain>
    </source>
</reference>
<dbReference type="InterPro" id="IPR003395">
    <property type="entry name" value="RecF/RecN/SMC_N"/>
</dbReference>
<sequence length="1170" mass="132780">MRLKAIKLAGFKSFVDPTTVPFSTNMTGIVGPNGCGKSNTIDAVRWVMGESSAKYLRGDAMTDVIFNGSSERKPVGKASVDLIFDNSDGTLRGEYAGYAEVSLRRQVTRDGQSTYFLNGSKCRRKDITDIFLGTGLGPRSYAIIEQGMISRLIEAKPEELRVYVEEAAGISKYKERRRETENRMRRTHENLERLQDIRQELERQLSHLQRQAQAAEKYKELKTQEREKKAQLQALKWQALDADYRVRELKIAEHQTQFEAHMAEQRAADAEIEGLRLEHQEKGDLFNSAQSKYYEVGAHIARHEQKLEHQAQMALQLDQDMAEAEKAILETQKSLEEDQLARETVGEELMLLEPELEMLLAGEEEASAMLLEAEESQARWQDAWDSFTQRASEPTRQAEVAQTRIQNSEQQLTRLDQQIRRLEEELQQLKDNPELEEIQLLAEEVSEQELAADSQQERLDSLQEQVSDGREQLEQQRRQLDEGKAQLQQMLNRKATLDALQKAALGQGSEAVSHWLESHQLARKPRLAEQIQVESGWERAVETVLGDYLQAVMIDQLDPAQHWLGSFKEGHLSLWQQGQGAAAVSSSHADTLAAKVQSRQDVSGLLAGVKVAADLASALAARGTLGAHESIITADGIWIGPNWLRVARAADGEGGVLARQQELDVLDDQIEELDIQVEEWDADLDADQLKLRSLEQQRETAQREQQQVSQKLITLKSQLSGKQARAEQFALRSDKLNQDITEARQQQALEREALEELRLTWQEAMSAIDDDTDERERLQAERNRVQQLLERARMESRQHQDKAHQLQLKVQTLRSREQSLQQAIERLAAQMQRLRERKQQILDNQNRDHSADLDELKAEMEELLERRLDAEQIMSAARHALEAVDARLRELEQARAEAEKKALEVRNELEKVRMECQALDIRRQALVENLQEEKLTLKDVLDNMPEEADADSWQEELARIAERIQRLGAINLAAIDEYRIQSERKVYLDAQNDDLEKALNTLEGAIQKIDRETRTRFQETFDKMNAGLAELFPKVFGGGHACLELTDEDLLTTGVAIMARPPGKKNSTIHLLSGGEKALTAIALVFSIFQLNPAPFCMLDEVDAPLDDANVGRYARLVKAMSEKVQFIYITHNKIAMEMASQLMGVTMHEPGVSRLVSVDVEEAAEMIDA</sequence>
<dbReference type="InterPro" id="IPR024704">
    <property type="entry name" value="SMC"/>
</dbReference>
<evidence type="ECO:0000313" key="11">
    <source>
        <dbReference type="Proteomes" id="UP001147830"/>
    </source>
</evidence>
<gene>
    <name evidence="6 10" type="primary">smc</name>
    <name evidence="10" type="ORF">NYR02_18685</name>
</gene>
<comment type="function">
    <text evidence="6">Required for chromosome condensation and partitioning.</text>
</comment>
<dbReference type="GO" id="GO:0005694">
    <property type="term" value="C:chromosome"/>
    <property type="evidence" value="ECO:0007669"/>
    <property type="project" value="InterPro"/>
</dbReference>
<evidence type="ECO:0000256" key="4">
    <source>
        <dbReference type="ARBA" id="ARBA00023054"/>
    </source>
</evidence>
<dbReference type="GO" id="GO:0016887">
    <property type="term" value="F:ATP hydrolysis activity"/>
    <property type="evidence" value="ECO:0007669"/>
    <property type="project" value="InterPro"/>
</dbReference>
<dbReference type="CDD" id="cd03278">
    <property type="entry name" value="ABC_SMC_barmotin"/>
    <property type="match status" value="2"/>
</dbReference>
<feature type="coiled-coil region" evidence="6">
    <location>
        <begin position="988"/>
        <end position="1015"/>
    </location>
</feature>
<dbReference type="RefSeq" id="WP_260977883.1">
    <property type="nucleotide sequence ID" value="NZ_JAOANI010000031.1"/>
</dbReference>
<dbReference type="GO" id="GO:0030261">
    <property type="term" value="P:chromosome condensation"/>
    <property type="evidence" value="ECO:0007669"/>
    <property type="project" value="InterPro"/>
</dbReference>
<comment type="subunit">
    <text evidence="6">Homodimer.</text>
</comment>
<comment type="subcellular location">
    <subcellularLocation>
        <location evidence="6">Cytoplasm</location>
    </subcellularLocation>
</comment>
<comment type="caution">
    <text evidence="10">The sequence shown here is derived from an EMBL/GenBank/DDBJ whole genome shotgun (WGS) entry which is preliminary data.</text>
</comment>
<dbReference type="InterPro" id="IPR036277">
    <property type="entry name" value="SMC_hinge_sf"/>
</dbReference>
<dbReference type="PIRSF" id="PIRSF005719">
    <property type="entry name" value="SMC"/>
    <property type="match status" value="1"/>
</dbReference>
<feature type="compositionally biased region" description="Basic and acidic residues" evidence="7">
    <location>
        <begin position="455"/>
        <end position="478"/>
    </location>
</feature>
<protein>
    <recommendedName>
        <fullName evidence="6">Chromosome partition protein Smc</fullName>
    </recommendedName>
</protein>
<evidence type="ECO:0000256" key="5">
    <source>
        <dbReference type="ARBA" id="ARBA00023125"/>
    </source>
</evidence>
<dbReference type="InterPro" id="IPR027417">
    <property type="entry name" value="P-loop_NTPase"/>
</dbReference>
<dbReference type="Pfam" id="PF06470">
    <property type="entry name" value="SMC_hinge"/>
    <property type="match status" value="1"/>
</dbReference>
<organism evidence="10 11">
    <name type="scientific">Thalassolituus pacificus</name>
    <dbReference type="NCBI Taxonomy" id="2975440"/>
    <lineage>
        <taxon>Bacteria</taxon>
        <taxon>Pseudomonadati</taxon>
        <taxon>Pseudomonadota</taxon>
        <taxon>Gammaproteobacteria</taxon>
        <taxon>Oceanospirillales</taxon>
        <taxon>Oceanospirillaceae</taxon>
        <taxon>Thalassolituus</taxon>
    </lineage>
</organism>
<dbReference type="GO" id="GO:0003677">
    <property type="term" value="F:DNA binding"/>
    <property type="evidence" value="ECO:0007669"/>
    <property type="project" value="UniProtKB-UniRule"/>
</dbReference>
<name>A0A9X3AKA2_9GAMM</name>
<dbReference type="GO" id="GO:0006260">
    <property type="term" value="P:DNA replication"/>
    <property type="evidence" value="ECO:0007669"/>
    <property type="project" value="UniProtKB-UniRule"/>
</dbReference>
<keyword evidence="5 6" id="KW-0238">DNA-binding</keyword>
<keyword evidence="1 6" id="KW-0963">Cytoplasm</keyword>
<dbReference type="InterPro" id="IPR010935">
    <property type="entry name" value="SMC_hinge"/>
</dbReference>
<dbReference type="PANTHER" id="PTHR43977">
    <property type="entry name" value="STRUCTURAL MAINTENANCE OF CHROMOSOMES PROTEIN 3"/>
    <property type="match status" value="1"/>
</dbReference>
<keyword evidence="3 6" id="KW-0067">ATP-binding</keyword>
<evidence type="ECO:0000256" key="2">
    <source>
        <dbReference type="ARBA" id="ARBA00022741"/>
    </source>
</evidence>
<dbReference type="SUPFAM" id="SSF52540">
    <property type="entry name" value="P-loop containing nucleoside triphosphate hydrolases"/>
    <property type="match status" value="2"/>
</dbReference>
<reference evidence="10" key="2">
    <citation type="submission" date="2022-08" db="EMBL/GenBank/DDBJ databases">
        <authorList>
            <person name="Dong C."/>
        </authorList>
    </citation>
    <scope>NUCLEOTIDE SEQUENCE</scope>
    <source>
        <strain evidence="10">59MF3M-4</strain>
    </source>
</reference>
<evidence type="ECO:0000256" key="1">
    <source>
        <dbReference type="ARBA" id="ARBA00022490"/>
    </source>
</evidence>
<keyword evidence="11" id="KW-1185">Reference proteome</keyword>
<comment type="domain">
    <text evidence="6">Contains large globular domains required for ATP hydrolysis at each terminus and a third globular domain forming a flexible hinge near the middle of the molecule. These domains are separated by coiled-coil structures.</text>
</comment>
<dbReference type="EMBL" id="JAOANI010000031">
    <property type="protein sequence ID" value="MCT7361051.1"/>
    <property type="molecule type" value="Genomic_DNA"/>
</dbReference>
<evidence type="ECO:0000259" key="8">
    <source>
        <dbReference type="Pfam" id="PF02463"/>
    </source>
</evidence>
<feature type="coiled-coil region" evidence="6">
    <location>
        <begin position="170"/>
        <end position="238"/>
    </location>
</feature>